<gene>
    <name evidence="1" type="ORF">Pmani_008864</name>
</gene>
<comment type="caution">
    <text evidence="1">The sequence shown here is derived from an EMBL/GenBank/DDBJ whole genome shotgun (WGS) entry which is preliminary data.</text>
</comment>
<dbReference type="EMBL" id="JAWZYT010000681">
    <property type="protein sequence ID" value="KAK4320255.1"/>
    <property type="molecule type" value="Genomic_DNA"/>
</dbReference>
<name>A0AAE1UIH9_9EUCA</name>
<evidence type="ECO:0000313" key="2">
    <source>
        <dbReference type="Proteomes" id="UP001292094"/>
    </source>
</evidence>
<dbReference type="AlphaFoldDB" id="A0AAE1UIH9"/>
<keyword evidence="2" id="KW-1185">Reference proteome</keyword>
<reference evidence="1" key="1">
    <citation type="submission" date="2023-11" db="EMBL/GenBank/DDBJ databases">
        <title>Genome assemblies of two species of porcelain crab, Petrolisthes cinctipes and Petrolisthes manimaculis (Anomura: Porcellanidae).</title>
        <authorList>
            <person name="Angst P."/>
        </authorList>
    </citation>
    <scope>NUCLEOTIDE SEQUENCE</scope>
    <source>
        <strain evidence="1">PB745_02</strain>
        <tissue evidence="1">Gill</tissue>
    </source>
</reference>
<dbReference type="Proteomes" id="UP001292094">
    <property type="component" value="Unassembled WGS sequence"/>
</dbReference>
<organism evidence="1 2">
    <name type="scientific">Petrolisthes manimaculis</name>
    <dbReference type="NCBI Taxonomy" id="1843537"/>
    <lineage>
        <taxon>Eukaryota</taxon>
        <taxon>Metazoa</taxon>
        <taxon>Ecdysozoa</taxon>
        <taxon>Arthropoda</taxon>
        <taxon>Crustacea</taxon>
        <taxon>Multicrustacea</taxon>
        <taxon>Malacostraca</taxon>
        <taxon>Eumalacostraca</taxon>
        <taxon>Eucarida</taxon>
        <taxon>Decapoda</taxon>
        <taxon>Pleocyemata</taxon>
        <taxon>Anomura</taxon>
        <taxon>Galatheoidea</taxon>
        <taxon>Porcellanidae</taxon>
        <taxon>Petrolisthes</taxon>
    </lineage>
</organism>
<protein>
    <submittedName>
        <fullName evidence="1">Uncharacterized protein</fullName>
    </submittedName>
</protein>
<evidence type="ECO:0000313" key="1">
    <source>
        <dbReference type="EMBL" id="KAK4320255.1"/>
    </source>
</evidence>
<accession>A0AAE1UIH9</accession>
<proteinExistence type="predicted"/>
<sequence>MNTWYGSPKEKNALLKFTTDGWLGFPGYVSWLELKKLHSFPTFLSRCNKVLRAKPSVVTTLNLYSLEQIVPGIALQEADLRHL</sequence>